<name>A0A7H0GHC9_9BURK</name>
<protein>
    <recommendedName>
        <fullName evidence="3">Cell surface protein</fullName>
    </recommendedName>
</protein>
<organism evidence="1 2">
    <name type="scientific">Diaphorobacter aerolatus</name>
    <dbReference type="NCBI Taxonomy" id="1288495"/>
    <lineage>
        <taxon>Bacteria</taxon>
        <taxon>Pseudomonadati</taxon>
        <taxon>Pseudomonadota</taxon>
        <taxon>Betaproteobacteria</taxon>
        <taxon>Burkholderiales</taxon>
        <taxon>Comamonadaceae</taxon>
        <taxon>Diaphorobacter</taxon>
    </lineage>
</organism>
<keyword evidence="2" id="KW-1185">Reference proteome</keyword>
<evidence type="ECO:0000313" key="1">
    <source>
        <dbReference type="EMBL" id="QNP47695.1"/>
    </source>
</evidence>
<evidence type="ECO:0000313" key="2">
    <source>
        <dbReference type="Proteomes" id="UP000516028"/>
    </source>
</evidence>
<dbReference type="AlphaFoldDB" id="A0A7H0GHC9"/>
<dbReference type="RefSeq" id="WP_187723375.1">
    <property type="nucleotide sequence ID" value="NZ_CP060783.1"/>
</dbReference>
<dbReference type="EMBL" id="CP060783">
    <property type="protein sequence ID" value="QNP47695.1"/>
    <property type="molecule type" value="Genomic_DNA"/>
</dbReference>
<dbReference type="KEGG" id="daer:H9K75_16060"/>
<gene>
    <name evidence="1" type="ORF">H9K75_16060</name>
</gene>
<proteinExistence type="predicted"/>
<evidence type="ECO:0008006" key="3">
    <source>
        <dbReference type="Google" id="ProtNLM"/>
    </source>
</evidence>
<reference evidence="1 2" key="1">
    <citation type="submission" date="2020-08" db="EMBL/GenBank/DDBJ databases">
        <title>Genome sequence of Diaphorobacter aerolatus KACC 16536T.</title>
        <authorList>
            <person name="Hyun D.-W."/>
            <person name="Bae J.-W."/>
        </authorList>
    </citation>
    <scope>NUCLEOTIDE SEQUENCE [LARGE SCALE GENOMIC DNA]</scope>
    <source>
        <strain evidence="1 2">KACC 16536</strain>
    </source>
</reference>
<sequence length="448" mass="47171">MLVVPYFTTQNGNATLLSLINTDRVRGKIVKARFRGALNGDNIYDFQIFLAPADMWTANLSQNADGLSFLTTEDKSCTKPRKQVINGTPFQTARLNPHVSDAERANGTREGYLEIITLADVPASESGVFPLMAVKKGEAPCADTATNGSWSALNVDLANVAAYAALGLQPPTTGITANWTVMNVPKALSWSGAATALEVHRDGVPAKGHVVYFPQVGGSRAGLQQLSADTVFANGIPAGIPAFFDLPDLSTPYFAGADTAAVQANAVGDALAVKKVVNEFWSDPAILAATDWQLTMPTRRFALGVDYGAEGGPALVRNGDVQKHFATAQVSLSNGALCLLSPEHRSGDRESNKTGMTADSWLHCGAASVESFNHAGARASVVLSASVAFDDIDTGYGNGWMRVNLAEPGNAVGIPVIGHAFVQAFNPAVAPGTAGNFGVTWPHRLFKD</sequence>
<accession>A0A7H0GHC9</accession>
<dbReference type="Proteomes" id="UP000516028">
    <property type="component" value="Chromosome"/>
</dbReference>